<reference evidence="1" key="2">
    <citation type="submission" date="2018-05" db="EMBL/GenBank/DDBJ databases">
        <title>OpunRS2 (Oryza punctata Reference Sequence Version 2).</title>
        <authorList>
            <person name="Zhang J."/>
            <person name="Kudrna D."/>
            <person name="Lee S."/>
            <person name="Talag J."/>
            <person name="Welchert J."/>
            <person name="Wing R.A."/>
        </authorList>
    </citation>
    <scope>NUCLEOTIDE SEQUENCE [LARGE SCALE GENOMIC DNA]</scope>
</reference>
<reference evidence="1" key="1">
    <citation type="submission" date="2015-04" db="UniProtKB">
        <authorList>
            <consortium name="EnsemblPlants"/>
        </authorList>
    </citation>
    <scope>IDENTIFICATION</scope>
</reference>
<dbReference type="HOGENOM" id="CLU_2201279_0_0_1"/>
<evidence type="ECO:0000313" key="1">
    <source>
        <dbReference type="EnsemblPlants" id="OPUNC04G06560.2"/>
    </source>
</evidence>
<keyword evidence="2" id="KW-1185">Reference proteome</keyword>
<dbReference type="Gramene" id="OPUNC04G06560.2">
    <property type="protein sequence ID" value="OPUNC04G06560.2"/>
    <property type="gene ID" value="OPUNC04G06560"/>
</dbReference>
<dbReference type="EnsemblPlants" id="OPUNC04G06560.2">
    <property type="protein sequence ID" value="OPUNC04G06560.2"/>
    <property type="gene ID" value="OPUNC04G06560"/>
</dbReference>
<sequence>MGRWRFAGTRCTCGLAMRAASQASRHRLHRSLQDHGVRKVCTKCLVCLAVKSQSPNHAMAEFPVLRRRSFPAMATRSPIATATALGLANHFHSCSASIARFKHEQRSL</sequence>
<dbReference type="AlphaFoldDB" id="A0A0E0KP45"/>
<protein>
    <submittedName>
        <fullName evidence="1">Uncharacterized protein</fullName>
    </submittedName>
</protein>
<dbReference type="Proteomes" id="UP000026962">
    <property type="component" value="Chromosome 4"/>
</dbReference>
<evidence type="ECO:0000313" key="2">
    <source>
        <dbReference type="Proteomes" id="UP000026962"/>
    </source>
</evidence>
<accession>A0A0E0KP45</accession>
<name>A0A0E0KP45_ORYPU</name>
<organism evidence="1">
    <name type="scientific">Oryza punctata</name>
    <name type="common">Red rice</name>
    <dbReference type="NCBI Taxonomy" id="4537"/>
    <lineage>
        <taxon>Eukaryota</taxon>
        <taxon>Viridiplantae</taxon>
        <taxon>Streptophyta</taxon>
        <taxon>Embryophyta</taxon>
        <taxon>Tracheophyta</taxon>
        <taxon>Spermatophyta</taxon>
        <taxon>Magnoliopsida</taxon>
        <taxon>Liliopsida</taxon>
        <taxon>Poales</taxon>
        <taxon>Poaceae</taxon>
        <taxon>BOP clade</taxon>
        <taxon>Oryzoideae</taxon>
        <taxon>Oryzeae</taxon>
        <taxon>Oryzinae</taxon>
        <taxon>Oryza</taxon>
    </lineage>
</organism>
<proteinExistence type="predicted"/>